<evidence type="ECO:0000256" key="1">
    <source>
        <dbReference type="SAM" id="SignalP"/>
    </source>
</evidence>
<keyword evidence="1" id="KW-0732">Signal</keyword>
<proteinExistence type="predicted"/>
<dbReference type="RefSeq" id="WP_171590854.1">
    <property type="nucleotide sequence ID" value="NZ_CP053538.1"/>
</dbReference>
<feature type="signal peptide" evidence="1">
    <location>
        <begin position="1"/>
        <end position="21"/>
    </location>
</feature>
<protein>
    <submittedName>
        <fullName evidence="2">Uncharacterized protein</fullName>
    </submittedName>
</protein>
<sequence>MKKLTNVWLAFMLVSTLGLVASCQEPGDAGTGGNTDKKFNPKAGRFLPKDSAAIKAKRYKDDHPKNTNANYCNATVIDSILRQPGCAGLRVYRVEKKKGYYGVVLVGVDSTGADLLNGKSTTTSALVAESYERCPDNCEGCLLLK</sequence>
<gene>
    <name evidence="2" type="ORF">HMJ29_07255</name>
</gene>
<dbReference type="Proteomes" id="UP000501623">
    <property type="component" value="Chromosome"/>
</dbReference>
<evidence type="ECO:0000313" key="2">
    <source>
        <dbReference type="EMBL" id="QJX46746.1"/>
    </source>
</evidence>
<feature type="chain" id="PRO_5027110114" evidence="1">
    <location>
        <begin position="22"/>
        <end position="145"/>
    </location>
</feature>
<accession>A0A6M6BET7</accession>
<dbReference type="AlphaFoldDB" id="A0A6M6BET7"/>
<evidence type="ECO:0000313" key="3">
    <source>
        <dbReference type="Proteomes" id="UP000501623"/>
    </source>
</evidence>
<keyword evidence="3" id="KW-1185">Reference proteome</keyword>
<reference evidence="2 3" key="1">
    <citation type="submission" date="2020-05" db="EMBL/GenBank/DDBJ databases">
        <title>Complete genome sequence of Hymenobacter sp. TS19 in Coasted Sand Dune.</title>
        <authorList>
            <person name="Lee J.-H."/>
            <person name="Jung J.-H."/>
            <person name="Jeong S."/>
            <person name="Zhao L."/>
            <person name="Kim M.-K."/>
            <person name="Seo H.-S."/>
            <person name="Lim S."/>
        </authorList>
    </citation>
    <scope>NUCLEOTIDE SEQUENCE [LARGE SCALE GENOMIC DNA]</scope>
    <source>
        <strain evidence="2 3">TS19</strain>
    </source>
</reference>
<dbReference type="EMBL" id="CP053538">
    <property type="protein sequence ID" value="QJX46746.1"/>
    <property type="molecule type" value="Genomic_DNA"/>
</dbReference>
<name>A0A6M6BET7_9BACT</name>
<dbReference type="PROSITE" id="PS51257">
    <property type="entry name" value="PROKAR_LIPOPROTEIN"/>
    <property type="match status" value="1"/>
</dbReference>
<dbReference type="KEGG" id="hts:HMJ29_07255"/>
<organism evidence="2 3">
    <name type="scientific">Hymenobacter taeanensis</name>
    <dbReference type="NCBI Taxonomy" id="2735321"/>
    <lineage>
        <taxon>Bacteria</taxon>
        <taxon>Pseudomonadati</taxon>
        <taxon>Bacteroidota</taxon>
        <taxon>Cytophagia</taxon>
        <taxon>Cytophagales</taxon>
        <taxon>Hymenobacteraceae</taxon>
        <taxon>Hymenobacter</taxon>
    </lineage>
</organism>